<dbReference type="EMBL" id="SRHE01000016">
    <property type="protein sequence ID" value="TWW12375.1"/>
    <property type="molecule type" value="Genomic_DNA"/>
</dbReference>
<dbReference type="PANTHER" id="PTHR35889">
    <property type="entry name" value="CYCLOINULO-OLIGOSACCHARIDE FRUCTANOTRANSFERASE-RELATED"/>
    <property type="match status" value="1"/>
</dbReference>
<evidence type="ECO:0000313" key="3">
    <source>
        <dbReference type="Proteomes" id="UP000321083"/>
    </source>
</evidence>
<reference evidence="2 3" key="2">
    <citation type="submission" date="2019-08" db="EMBL/GenBank/DDBJ databases">
        <authorList>
            <person name="Henke P."/>
        </authorList>
    </citation>
    <scope>NUCLEOTIDE SEQUENCE [LARGE SCALE GENOMIC DNA]</scope>
    <source>
        <strain evidence="2">Phe10_nw2017</strain>
    </source>
</reference>
<reference evidence="2 3" key="1">
    <citation type="submission" date="2019-08" db="EMBL/GenBank/DDBJ databases">
        <title>100 year-old enigma solved: identification of Planctomyces bekefii, the type genus and species of the phylum Planctomycetes.</title>
        <authorList>
            <person name="Svetlana D.N."/>
            <person name="Overmann J."/>
        </authorList>
    </citation>
    <scope>NUCLEOTIDE SEQUENCE [LARGE SCALE GENOMIC DNA]</scope>
    <source>
        <strain evidence="2">Phe10_nw2017</strain>
    </source>
</reference>
<gene>
    <name evidence="2" type="ORF">E3A20_01830</name>
</gene>
<name>A0A5C6MCD3_9PLAN</name>
<organism evidence="2 3">
    <name type="scientific">Planctomyces bekefii</name>
    <dbReference type="NCBI Taxonomy" id="1653850"/>
    <lineage>
        <taxon>Bacteria</taxon>
        <taxon>Pseudomonadati</taxon>
        <taxon>Planctomycetota</taxon>
        <taxon>Planctomycetia</taxon>
        <taxon>Planctomycetales</taxon>
        <taxon>Planctomycetaceae</taxon>
        <taxon>Planctomyces</taxon>
    </lineage>
</organism>
<feature type="domain" description="DUF1553" evidence="1">
    <location>
        <begin position="8"/>
        <end position="104"/>
    </location>
</feature>
<sequence>DEFYTSFRKRSVYLPIVRNMLPDVLALFDAADPNGVTAVRNETTVASQGLFLLNHPFVLQQAQAFAKRVTAETRLSDQQRIELAHQLALGRSATAEELSDTLTFLTSFQNSPELRDTPLAERQLAAWQALCQTLLCSSEFLYVE</sequence>
<dbReference type="Pfam" id="PF07587">
    <property type="entry name" value="PSD1"/>
    <property type="match status" value="1"/>
</dbReference>
<dbReference type="AlphaFoldDB" id="A0A5C6MCD3"/>
<dbReference type="PANTHER" id="PTHR35889:SF3">
    <property type="entry name" value="F-BOX DOMAIN-CONTAINING PROTEIN"/>
    <property type="match status" value="1"/>
</dbReference>
<keyword evidence="3" id="KW-1185">Reference proteome</keyword>
<proteinExistence type="predicted"/>
<protein>
    <recommendedName>
        <fullName evidence="1">DUF1553 domain-containing protein</fullName>
    </recommendedName>
</protein>
<comment type="caution">
    <text evidence="2">The sequence shown here is derived from an EMBL/GenBank/DDBJ whole genome shotgun (WGS) entry which is preliminary data.</text>
</comment>
<evidence type="ECO:0000313" key="2">
    <source>
        <dbReference type="EMBL" id="TWW12375.1"/>
    </source>
</evidence>
<evidence type="ECO:0000259" key="1">
    <source>
        <dbReference type="Pfam" id="PF07587"/>
    </source>
</evidence>
<feature type="non-terminal residue" evidence="2">
    <location>
        <position position="1"/>
    </location>
</feature>
<dbReference type="Proteomes" id="UP000321083">
    <property type="component" value="Unassembled WGS sequence"/>
</dbReference>
<dbReference type="InterPro" id="IPR022655">
    <property type="entry name" value="DUF1553"/>
</dbReference>
<accession>A0A5C6MCD3</accession>